<evidence type="ECO:0000256" key="2">
    <source>
        <dbReference type="ARBA" id="ARBA00022737"/>
    </source>
</evidence>
<feature type="region of interest" description="Disordered" evidence="3">
    <location>
        <begin position="550"/>
        <end position="578"/>
    </location>
</feature>
<dbReference type="InterPro" id="IPR051279">
    <property type="entry name" value="PP1-Reg/Actin-Interact_Protein"/>
</dbReference>
<dbReference type="KEGG" id="ccal:108624961"/>
<feature type="region of interest" description="Disordered" evidence="3">
    <location>
        <begin position="850"/>
        <end position="887"/>
    </location>
</feature>
<evidence type="ECO:0000313" key="5">
    <source>
        <dbReference type="RefSeq" id="XP_017880088.1"/>
    </source>
</evidence>
<feature type="compositionally biased region" description="Basic and acidic residues" evidence="3">
    <location>
        <begin position="869"/>
        <end position="887"/>
    </location>
</feature>
<accession>A0AAJ7IY48</accession>
<organism evidence="4 5">
    <name type="scientific">Ceratina calcarata</name>
    <dbReference type="NCBI Taxonomy" id="156304"/>
    <lineage>
        <taxon>Eukaryota</taxon>
        <taxon>Metazoa</taxon>
        <taxon>Ecdysozoa</taxon>
        <taxon>Arthropoda</taxon>
        <taxon>Hexapoda</taxon>
        <taxon>Insecta</taxon>
        <taxon>Pterygota</taxon>
        <taxon>Neoptera</taxon>
        <taxon>Endopterygota</taxon>
        <taxon>Hymenoptera</taxon>
        <taxon>Apocrita</taxon>
        <taxon>Aculeata</taxon>
        <taxon>Apoidea</taxon>
        <taxon>Anthophila</taxon>
        <taxon>Apidae</taxon>
        <taxon>Ceratina</taxon>
        <taxon>Zadontomerus</taxon>
    </lineage>
</organism>
<keyword evidence="4" id="KW-1185">Reference proteome</keyword>
<feature type="region of interest" description="Disordered" evidence="3">
    <location>
        <begin position="651"/>
        <end position="708"/>
    </location>
</feature>
<proteinExistence type="predicted"/>
<dbReference type="PANTHER" id="PTHR24112:SF9">
    <property type="entry name" value="PROTEIN PHOSPHATASE 1 REGULATORY SUBUNIT 37"/>
    <property type="match status" value="1"/>
</dbReference>
<dbReference type="Gene3D" id="3.80.10.10">
    <property type="entry name" value="Ribonuclease Inhibitor"/>
    <property type="match status" value="1"/>
</dbReference>
<dbReference type="Proteomes" id="UP000694925">
    <property type="component" value="Unplaced"/>
</dbReference>
<protein>
    <submittedName>
        <fullName evidence="5">Protein phosphatase 1 regulatory subunit 37</fullName>
    </submittedName>
</protein>
<gene>
    <name evidence="5" type="primary">LOC108624961</name>
</gene>
<keyword evidence="1" id="KW-0433">Leucine-rich repeat</keyword>
<dbReference type="GeneID" id="108624961"/>
<dbReference type="PANTHER" id="PTHR24112">
    <property type="entry name" value="LEUCINE-RICH REPEAT, ISOFORM F-RELATED"/>
    <property type="match status" value="1"/>
</dbReference>
<name>A0AAJ7IY48_9HYME</name>
<feature type="region of interest" description="Disordered" evidence="3">
    <location>
        <begin position="1"/>
        <end position="42"/>
    </location>
</feature>
<feature type="compositionally biased region" description="Acidic residues" evidence="3">
    <location>
        <begin position="653"/>
        <end position="662"/>
    </location>
</feature>
<dbReference type="RefSeq" id="XP_017880088.1">
    <property type="nucleotide sequence ID" value="XM_018024599.2"/>
</dbReference>
<feature type="compositionally biased region" description="Basic and acidic residues" evidence="3">
    <location>
        <begin position="686"/>
        <end position="698"/>
    </location>
</feature>
<dbReference type="InterPro" id="IPR032675">
    <property type="entry name" value="LRR_dom_sf"/>
</dbReference>
<dbReference type="CDD" id="cd00116">
    <property type="entry name" value="LRR_RI"/>
    <property type="match status" value="1"/>
</dbReference>
<evidence type="ECO:0000313" key="4">
    <source>
        <dbReference type="Proteomes" id="UP000694925"/>
    </source>
</evidence>
<feature type="compositionally biased region" description="Low complexity" evidence="3">
    <location>
        <begin position="562"/>
        <end position="578"/>
    </location>
</feature>
<keyword evidence="2" id="KW-0677">Repeat</keyword>
<dbReference type="SMART" id="SM00368">
    <property type="entry name" value="LRR_RI"/>
    <property type="match status" value="6"/>
</dbReference>
<evidence type="ECO:0000256" key="3">
    <source>
        <dbReference type="SAM" id="MobiDB-lite"/>
    </source>
</evidence>
<dbReference type="SUPFAM" id="SSF52047">
    <property type="entry name" value="RNI-like"/>
    <property type="match status" value="1"/>
</dbReference>
<reference evidence="5" key="1">
    <citation type="submission" date="2025-08" db="UniProtKB">
        <authorList>
            <consortium name="RefSeq"/>
        </authorList>
    </citation>
    <scope>IDENTIFICATION</scope>
    <source>
        <tissue evidence="5">Whole body</tissue>
    </source>
</reference>
<sequence length="1282" mass="140949">MSEGASPAPRTCENSLTTLTDEVDPEELPPRTISHTTRRPRFGTGNVPLSPYILIDGRKLRSSLALSKKKLPRRVSFPTNDNHLITGYLEPANPLKLAENANREDIISAYKESCLKHNSEPLATVVNQLENLSTFELRNEELNLKGETLDVNHAEPLEEIFKRVQFNKVDLEDTSLSDESSVILFDMLEYYESAKQLNISLNQDIGIHGWQACANMIRKTRCLEHLEAKDVILNEQYMNILSRDLRLNCQLHVLKLENCGLSGRCIVALVAALKVNTGIRELYLADNGLNLYDAIQLGSLLRLNNHIQLLDISNNVIQDDGVRDILEGLINQIKEDEDGKGLSILILWNNQLTKKSGPSFARIIGLCKTLETLNIGKNLLTDDTLVAIKDALKKNRVLLQLGMQSTDLTCDGVITLSDIIETNQVLQRIDLRNNDVRLFGLEALSLAMKKNRSITKIDLDERPDAKIDRWTEILPKYTQLLAEIRSSCLENEQNRALEETNEGFDNSYHSRFCSTTSRKISLTCQTLPCSPSSMISSGKDERSMLEPKRVNGGRLRSPAPSPASSPVASPILSPSRSRFVVSRVPETLRPTDCSSTSSTTSSSVVLSSPACVTSASGSSRFRVSVVESANTVSLPKITTTEADIDLNTKIKADDDDNDDVSDESTKTNENQRLISDMSAPPNTATDRVKESVAVRSDEDATSVTAEESQIVATTTTTTTTTDIKTVDENTEVDAVKKVTSDEVESQVKHDPIQKSSSNLGKLLSLFQHSSCFFSDSVSINQLKSKSTLQGSINSMMTLGDKFHYYIKDKRDRIYSRETEEKKSKFFNVSQLPSLQSLANIIPSFRVEGQQLSAPGSDEKPCIKETSPSLEKDNDEGKERERTEEKNIEESFDVPALDKRLPEGMKSKLPAGVTNKDVVLAANCIVSNIIDTCSKLVNDNLLTHVPNSNTIVPVPKLLGIPEYSAYRAARNDVQRDTADPDHVQGSTDSINFTSDSNSLSCSIAYGDDSRMHNLILNLSTKEDDSAFTVNNTGGRGACRNAACFACSERKRVNKRSTDCYVGPDRLNSQVTRTCSTGGDKDVYMDDLQAEDSPRVNRNDVVNSRSEAEISNVACVTKDRRGSNVSVVLPLPRIGDMNKLLLSNFINRVSRISINGTPVKRISISGCWPNNAKVRTLFCDLSQIPQSDDVTELEESGDSRGVVSVPVHSIKNEAPRALGNFAQRSQCTNSDEEADACQCLNAIVCTSTAAANTIVADSVSLTVASDPSANIAETSPVIRATSTK</sequence>
<evidence type="ECO:0000256" key="1">
    <source>
        <dbReference type="ARBA" id="ARBA00022614"/>
    </source>
</evidence>